<dbReference type="Pfam" id="PF22936">
    <property type="entry name" value="Pol_BBD"/>
    <property type="match status" value="1"/>
</dbReference>
<proteinExistence type="predicted"/>
<evidence type="ECO:0000259" key="2">
    <source>
        <dbReference type="Pfam" id="PF22936"/>
    </source>
</evidence>
<dbReference type="InterPro" id="IPR054722">
    <property type="entry name" value="PolX-like_BBD"/>
</dbReference>
<evidence type="ECO:0000313" key="3">
    <source>
        <dbReference type="EMBL" id="CAN77273.1"/>
    </source>
</evidence>
<organism evidence="3">
    <name type="scientific">Vitis vinifera</name>
    <name type="common">Grape</name>
    <dbReference type="NCBI Taxonomy" id="29760"/>
    <lineage>
        <taxon>Eukaryota</taxon>
        <taxon>Viridiplantae</taxon>
        <taxon>Streptophyta</taxon>
        <taxon>Embryophyta</taxon>
        <taxon>Tracheophyta</taxon>
        <taxon>Spermatophyta</taxon>
        <taxon>Magnoliopsida</taxon>
        <taxon>eudicotyledons</taxon>
        <taxon>Gunneridae</taxon>
        <taxon>Pentapetalae</taxon>
        <taxon>rosids</taxon>
        <taxon>Vitales</taxon>
        <taxon>Vitaceae</taxon>
        <taxon>Viteae</taxon>
        <taxon>Vitis</taxon>
    </lineage>
</organism>
<name>A5BTS4_VITVI</name>
<dbReference type="AlphaFoldDB" id="A5BTS4"/>
<feature type="domain" description="Retrovirus-related Pol polyprotein from transposon TNT 1-94-like beta-barrel" evidence="2">
    <location>
        <begin position="268"/>
        <end position="342"/>
    </location>
</feature>
<dbReference type="PANTHER" id="PTHR34222:SF40">
    <property type="match status" value="1"/>
</dbReference>
<evidence type="ECO:0000256" key="1">
    <source>
        <dbReference type="SAM" id="MobiDB-lite"/>
    </source>
</evidence>
<sequence length="391" mass="44132">MTILDSDSMETSIGIFDTIARISKVMIGIVTMASVEELARKSSRNRSLSFINDGAPYEDKDFERKKCPKDTTLYGKIVEQKQIFKFLIGLNKNLDEVRGRVMGTKPLPSIREAFSEVRREESRKKVMMGSQNSALSIEGSALVARGSPSNTNSENRQNNGRPWCDHCRKLGHSRENCWKIHGKLVDWKPSKPFNDRESSAHDVVVSKDKPTSTKTNPFTKEQLEMLQQLMSQNFLSQSSNLTSSTGMLAQKGNFSNAYVINKQHLNPWIIDSGASDHMTGDGTIFHEYNPCKEKYTVRIVDGSLSKVDGTSSIRVTNDLNLNSVLHVPNLDCNLLSISKLTRDLHCEAKFFSNLCKFQELDSRRMIGNAEMCFRLYVLKGDTPLRRQTSKC</sequence>
<feature type="region of interest" description="Disordered" evidence="1">
    <location>
        <begin position="192"/>
        <end position="216"/>
    </location>
</feature>
<feature type="compositionally biased region" description="Basic and acidic residues" evidence="1">
    <location>
        <begin position="192"/>
        <end position="211"/>
    </location>
</feature>
<protein>
    <recommendedName>
        <fullName evidence="2">Retrovirus-related Pol polyprotein from transposon TNT 1-94-like beta-barrel domain-containing protein</fullName>
    </recommendedName>
</protein>
<accession>A5BTS4</accession>
<dbReference type="PANTHER" id="PTHR34222">
    <property type="entry name" value="GAG_PRE-INTEGRS DOMAIN-CONTAINING PROTEIN"/>
    <property type="match status" value="1"/>
</dbReference>
<dbReference type="EMBL" id="AM470822">
    <property type="protein sequence ID" value="CAN77273.1"/>
    <property type="molecule type" value="Genomic_DNA"/>
</dbReference>
<gene>
    <name evidence="3" type="ORF">VITISV_018552</name>
</gene>
<reference evidence="3" key="1">
    <citation type="journal article" date="2007" name="PLoS ONE">
        <title>The first genome sequence of an elite grapevine cultivar (Pinot noir Vitis vinifera L.): coping with a highly heterozygous genome.</title>
        <authorList>
            <person name="Velasco R."/>
            <person name="Zharkikh A."/>
            <person name="Troggio M."/>
            <person name="Cartwright D.A."/>
            <person name="Cestaro A."/>
            <person name="Pruss D."/>
            <person name="Pindo M."/>
            <person name="FitzGerald L.M."/>
            <person name="Vezzulli S."/>
            <person name="Reid J."/>
            <person name="Malacarne G."/>
            <person name="Iliev D."/>
            <person name="Coppola G."/>
            <person name="Wardell B."/>
            <person name="Micheletti D."/>
            <person name="Macalma T."/>
            <person name="Facci M."/>
            <person name="Mitchell J.T."/>
            <person name="Perazzolli M."/>
            <person name="Eldredge G."/>
            <person name="Gatto P."/>
            <person name="Oyzerski R."/>
            <person name="Moretto M."/>
            <person name="Gutin N."/>
            <person name="Stefanini M."/>
            <person name="Chen Y."/>
            <person name="Segala C."/>
            <person name="Davenport C."/>
            <person name="Dematte L."/>
            <person name="Mraz A."/>
            <person name="Battilana J."/>
            <person name="Stormo K."/>
            <person name="Costa F."/>
            <person name="Tao Q."/>
            <person name="Si-Ammour A."/>
            <person name="Harkins T."/>
            <person name="Lackey A."/>
            <person name="Perbost C."/>
            <person name="Taillon B."/>
            <person name="Stella A."/>
            <person name="Solovyev V."/>
            <person name="Fawcett J.A."/>
            <person name="Sterck L."/>
            <person name="Vandepoele K."/>
            <person name="Grando S.M."/>
            <person name="Toppo S."/>
            <person name="Moser C."/>
            <person name="Lanchbury J."/>
            <person name="Bogden R."/>
            <person name="Skolnick M."/>
            <person name="Sgaramella V."/>
            <person name="Bhatnagar S.K."/>
            <person name="Fontana P."/>
            <person name="Gutin A."/>
            <person name="Van de Peer Y."/>
            <person name="Salamini F."/>
            <person name="Viola R."/>
        </authorList>
    </citation>
    <scope>NUCLEOTIDE SEQUENCE</scope>
</reference>